<gene>
    <name evidence="2" type="ORF">CROQUDRAFT_735771</name>
</gene>
<feature type="signal peptide" evidence="1">
    <location>
        <begin position="1"/>
        <end position="17"/>
    </location>
</feature>
<reference evidence="2" key="1">
    <citation type="submission" date="2013-11" db="EMBL/GenBank/DDBJ databases">
        <title>Genome sequence of the fusiform rust pathogen reveals effectors for host alternation and coevolution with pine.</title>
        <authorList>
            <consortium name="DOE Joint Genome Institute"/>
            <person name="Smith K."/>
            <person name="Pendleton A."/>
            <person name="Kubisiak T."/>
            <person name="Anderson C."/>
            <person name="Salamov A."/>
            <person name="Aerts A."/>
            <person name="Riley R."/>
            <person name="Clum A."/>
            <person name="Lindquist E."/>
            <person name="Ence D."/>
            <person name="Campbell M."/>
            <person name="Kronenberg Z."/>
            <person name="Feau N."/>
            <person name="Dhillon B."/>
            <person name="Hamelin R."/>
            <person name="Burleigh J."/>
            <person name="Smith J."/>
            <person name="Yandell M."/>
            <person name="Nelson C."/>
            <person name="Grigoriev I."/>
            <person name="Davis J."/>
        </authorList>
    </citation>
    <scope>NUCLEOTIDE SEQUENCE</scope>
    <source>
        <strain evidence="2">G11</strain>
    </source>
</reference>
<keyword evidence="3" id="KW-1185">Reference proteome</keyword>
<feature type="chain" id="PRO_5040454244" evidence="1">
    <location>
        <begin position="18"/>
        <end position="48"/>
    </location>
</feature>
<comment type="caution">
    <text evidence="2">The sequence shown here is derived from an EMBL/GenBank/DDBJ whole genome shotgun (WGS) entry which is preliminary data.</text>
</comment>
<proteinExistence type="predicted"/>
<dbReference type="EMBL" id="MU167251">
    <property type="protein sequence ID" value="KAG0147199.1"/>
    <property type="molecule type" value="Genomic_DNA"/>
</dbReference>
<evidence type="ECO:0000313" key="3">
    <source>
        <dbReference type="Proteomes" id="UP000886653"/>
    </source>
</evidence>
<dbReference type="Proteomes" id="UP000886653">
    <property type="component" value="Unassembled WGS sequence"/>
</dbReference>
<name>A0A9P6NN56_9BASI</name>
<evidence type="ECO:0000256" key="1">
    <source>
        <dbReference type="SAM" id="SignalP"/>
    </source>
</evidence>
<organism evidence="2 3">
    <name type="scientific">Cronartium quercuum f. sp. fusiforme G11</name>
    <dbReference type="NCBI Taxonomy" id="708437"/>
    <lineage>
        <taxon>Eukaryota</taxon>
        <taxon>Fungi</taxon>
        <taxon>Dikarya</taxon>
        <taxon>Basidiomycota</taxon>
        <taxon>Pucciniomycotina</taxon>
        <taxon>Pucciniomycetes</taxon>
        <taxon>Pucciniales</taxon>
        <taxon>Coleosporiaceae</taxon>
        <taxon>Cronartium</taxon>
    </lineage>
</organism>
<accession>A0A9P6NN56</accession>
<dbReference type="AlphaFoldDB" id="A0A9P6NN56"/>
<keyword evidence="1" id="KW-0732">Signal</keyword>
<sequence length="48" mass="5165">MAATTLSTASLAFLTLASFLEPIIPAAQTWINTTTHNEGWINSTWASL</sequence>
<protein>
    <submittedName>
        <fullName evidence="2">Uncharacterized protein</fullName>
    </submittedName>
</protein>
<evidence type="ECO:0000313" key="2">
    <source>
        <dbReference type="EMBL" id="KAG0147199.1"/>
    </source>
</evidence>